<evidence type="ECO:0000313" key="3">
    <source>
        <dbReference type="Proteomes" id="UP000539146"/>
    </source>
</evidence>
<feature type="transmembrane region" description="Helical" evidence="1">
    <location>
        <begin position="12"/>
        <end position="42"/>
    </location>
</feature>
<dbReference type="Proteomes" id="UP000539146">
    <property type="component" value="Unassembled WGS sequence"/>
</dbReference>
<evidence type="ECO:0000313" key="2">
    <source>
        <dbReference type="EMBL" id="NUU26743.1"/>
    </source>
</evidence>
<accession>A0A850DTB9</accession>
<keyword evidence="1" id="KW-0812">Transmembrane</keyword>
<reference evidence="2 3" key="1">
    <citation type="submission" date="2020-05" db="EMBL/GenBank/DDBJ databases">
        <title>Genome Sequencing of Type Strains.</title>
        <authorList>
            <person name="Lemaire J.F."/>
            <person name="Inderbitzin P."/>
            <person name="Gregorio O.A."/>
            <person name="Collins S.B."/>
            <person name="Wespe N."/>
            <person name="Knight-Connoni V."/>
        </authorList>
    </citation>
    <scope>NUCLEOTIDE SEQUENCE [LARGE SCALE GENOMIC DNA]</scope>
    <source>
        <strain evidence="2 3">DSM 20512</strain>
    </source>
</reference>
<organism evidence="2 3">
    <name type="scientific">Curtobacterium citreum</name>
    <dbReference type="NCBI Taxonomy" id="2036"/>
    <lineage>
        <taxon>Bacteria</taxon>
        <taxon>Bacillati</taxon>
        <taxon>Actinomycetota</taxon>
        <taxon>Actinomycetes</taxon>
        <taxon>Micrococcales</taxon>
        <taxon>Microbacteriaceae</taxon>
        <taxon>Curtobacterium</taxon>
    </lineage>
</organism>
<dbReference type="AlphaFoldDB" id="A0A850DTB9"/>
<protein>
    <submittedName>
        <fullName evidence="2">Uncharacterized protein</fullName>
    </submittedName>
</protein>
<dbReference type="EMBL" id="JABMCG010000056">
    <property type="protein sequence ID" value="NUU26743.1"/>
    <property type="molecule type" value="Genomic_DNA"/>
</dbReference>
<keyword evidence="1" id="KW-0472">Membrane</keyword>
<comment type="caution">
    <text evidence="2">The sequence shown here is derived from an EMBL/GenBank/DDBJ whole genome shotgun (WGS) entry which is preliminary data.</text>
</comment>
<name>A0A850DTB9_9MICO</name>
<gene>
    <name evidence="2" type="ORF">HP467_01250</name>
</gene>
<sequence length="112" mass="12028">MTAGGVGLAAWLPLAVATVVAALVATTLTLLVGVVGGCWAVVRWRRDVAREERDRAWSRFVWTVDQACAVDVGRAELGRASAEAMYDMQILREDDATVGSIVLEIITGRNGR</sequence>
<keyword evidence="1" id="KW-1133">Transmembrane helix</keyword>
<dbReference type="RefSeq" id="WP_175324945.1">
    <property type="nucleotide sequence ID" value="NZ_BAAAWP010000001.1"/>
</dbReference>
<proteinExistence type="predicted"/>
<evidence type="ECO:0000256" key="1">
    <source>
        <dbReference type="SAM" id="Phobius"/>
    </source>
</evidence>